<evidence type="ECO:0000313" key="9">
    <source>
        <dbReference type="EMBL" id="CAD7632455.1"/>
    </source>
</evidence>
<dbReference type="Pfam" id="PF00069">
    <property type="entry name" value="Pkinase"/>
    <property type="match status" value="1"/>
</dbReference>
<organism evidence="9">
    <name type="scientific">Medioppia subpectinata</name>
    <dbReference type="NCBI Taxonomy" id="1979941"/>
    <lineage>
        <taxon>Eukaryota</taxon>
        <taxon>Metazoa</taxon>
        <taxon>Ecdysozoa</taxon>
        <taxon>Arthropoda</taxon>
        <taxon>Chelicerata</taxon>
        <taxon>Arachnida</taxon>
        <taxon>Acari</taxon>
        <taxon>Acariformes</taxon>
        <taxon>Sarcoptiformes</taxon>
        <taxon>Oribatida</taxon>
        <taxon>Brachypylina</taxon>
        <taxon>Oppioidea</taxon>
        <taxon>Oppiidae</taxon>
        <taxon>Medioppia</taxon>
    </lineage>
</organism>
<keyword evidence="1" id="KW-0808">Transferase</keyword>
<proteinExistence type="inferred from homology"/>
<dbReference type="GO" id="GO:0005634">
    <property type="term" value="C:nucleus"/>
    <property type="evidence" value="ECO:0007669"/>
    <property type="project" value="TreeGrafter"/>
</dbReference>
<evidence type="ECO:0000256" key="2">
    <source>
        <dbReference type="ARBA" id="ARBA00022741"/>
    </source>
</evidence>
<dbReference type="InterPro" id="IPR000719">
    <property type="entry name" value="Prot_kinase_dom"/>
</dbReference>
<comment type="similarity">
    <text evidence="5">Belongs to the protein kinase superfamily. Ser/Thr protein kinase family. GCN2 subfamily.</text>
</comment>
<dbReference type="Gene3D" id="1.10.510.10">
    <property type="entry name" value="Transferase(Phosphotransferase) domain 1"/>
    <property type="match status" value="1"/>
</dbReference>
<dbReference type="InterPro" id="IPR000408">
    <property type="entry name" value="Reg_chr_condens"/>
</dbReference>
<dbReference type="InterPro" id="IPR050339">
    <property type="entry name" value="CC_SR_Kinase"/>
</dbReference>
<dbReference type="InterPro" id="IPR011009">
    <property type="entry name" value="Kinase-like_dom_sf"/>
</dbReference>
<evidence type="ECO:0000256" key="4">
    <source>
        <dbReference type="ARBA" id="ARBA00022840"/>
    </source>
</evidence>
<dbReference type="InterPro" id="IPR009091">
    <property type="entry name" value="RCC1/BLIP-II"/>
</dbReference>
<protein>
    <recommendedName>
        <fullName evidence="8">Protein kinase domain-containing protein</fullName>
    </recommendedName>
</protein>
<accession>A0A7R9KZN6</accession>
<dbReference type="InterPro" id="IPR017441">
    <property type="entry name" value="Protein_kinase_ATP_BS"/>
</dbReference>
<feature type="repeat" description="RCC1" evidence="6">
    <location>
        <begin position="253"/>
        <end position="304"/>
    </location>
</feature>
<evidence type="ECO:0000256" key="7">
    <source>
        <dbReference type="PROSITE-ProRule" id="PRU10141"/>
    </source>
</evidence>
<evidence type="ECO:0000259" key="8">
    <source>
        <dbReference type="PROSITE" id="PS50011"/>
    </source>
</evidence>
<reference evidence="9" key="1">
    <citation type="submission" date="2020-11" db="EMBL/GenBank/DDBJ databases">
        <authorList>
            <person name="Tran Van P."/>
        </authorList>
    </citation>
    <scope>NUCLEOTIDE SEQUENCE</scope>
</reference>
<dbReference type="Gene3D" id="3.30.200.20">
    <property type="entry name" value="Phosphorylase Kinase, domain 1"/>
    <property type="match status" value="1"/>
</dbReference>
<evidence type="ECO:0000256" key="6">
    <source>
        <dbReference type="PROSITE-ProRule" id="PRU00235"/>
    </source>
</evidence>
<sequence>MMFTRLYDMKFGSNRHFYWQNIGPSFIISSPLTPHYLSIRHATTQCSPSVELTLMAESGLLLWRTRVNKIIAKTEELVRSDIYYKINIHHNSDTVYTIRLTDISVTNLVLDNSVQTDKIEVYETNEVPENGTNFDGNNIIYVTADDRVYGCGDNYWGSLGLGHNQPVPDPQPIPELCNRGIQRFVNGWSFVLGITGSASVFSWGDNRCGQLGRKDIQSAKKGRKYYKPKQIPYFLATDVSAGSGHALVVNRYGQVLGWGANRHGQLGHNRAHVNTRPVLVNFFNNDKISAVYCYVSSSFAITMGGFVYSWGHNSNYRLGHDKMPNLSQPTMLTNMFSIKTVCCSQYMTYFLTNNGYMYFCGQYSGRVPGAEFRQIYPVLLQNCFEIQDMPRIDSDKSFPFITIMRDNRVFELMKTNEWIETQYKSFVDFYAHEWSITCNTVDVYEYELMANKLTKVTESYCDKTFEELDMVGLGGYGAVFKVRHRLEDRIYAIKRIQFTDKPFKEKMLNELKSLLNLRSEYVVSYYNSWQENDCLYIQTEYCSQSLEKVLGDKRLAFGRKTAAGNTMDSYEYFTSCEIFKEVLQCVQYLHELTPAVIHRDLKPANILISVNSGNGRFIKLCDFGLATVHDGLATDGKHTTGLGTSAFMAPEVLQSSHYNHKADIYSLSVTDLNHLCVQTMR</sequence>
<dbReference type="Proteomes" id="UP000759131">
    <property type="component" value="Unassembled WGS sequence"/>
</dbReference>
<dbReference type="PROSITE" id="PS00107">
    <property type="entry name" value="PROTEIN_KINASE_ATP"/>
    <property type="match status" value="1"/>
</dbReference>
<feature type="repeat" description="RCC1" evidence="6">
    <location>
        <begin position="305"/>
        <end position="354"/>
    </location>
</feature>
<feature type="non-terminal residue" evidence="9">
    <location>
        <position position="1"/>
    </location>
</feature>
<evidence type="ECO:0000256" key="5">
    <source>
        <dbReference type="ARBA" id="ARBA00037982"/>
    </source>
</evidence>
<dbReference type="SMART" id="SM00220">
    <property type="entry name" value="S_TKc"/>
    <property type="match status" value="1"/>
</dbReference>
<feature type="repeat" description="RCC1" evidence="6">
    <location>
        <begin position="198"/>
        <end position="252"/>
    </location>
</feature>
<evidence type="ECO:0000256" key="1">
    <source>
        <dbReference type="ARBA" id="ARBA00022679"/>
    </source>
</evidence>
<dbReference type="InterPro" id="IPR008271">
    <property type="entry name" value="Ser/Thr_kinase_AS"/>
</dbReference>
<name>A0A7R9KZN6_9ACAR</name>
<dbReference type="EMBL" id="OC865580">
    <property type="protein sequence ID" value="CAD7632455.1"/>
    <property type="molecule type" value="Genomic_DNA"/>
</dbReference>
<dbReference type="PROSITE" id="PS50012">
    <property type="entry name" value="RCC1_3"/>
    <property type="match status" value="3"/>
</dbReference>
<dbReference type="Gene3D" id="2.130.10.30">
    <property type="entry name" value="Regulator of chromosome condensation 1/beta-lactamase-inhibitor protein II"/>
    <property type="match status" value="1"/>
</dbReference>
<feature type="domain" description="Protein kinase" evidence="8">
    <location>
        <begin position="465"/>
        <end position="681"/>
    </location>
</feature>
<keyword evidence="3" id="KW-0418">Kinase</keyword>
<feature type="binding site" evidence="7">
    <location>
        <position position="494"/>
    </location>
    <ligand>
        <name>ATP</name>
        <dbReference type="ChEBI" id="CHEBI:30616"/>
    </ligand>
</feature>
<evidence type="ECO:0000256" key="3">
    <source>
        <dbReference type="ARBA" id="ARBA00022777"/>
    </source>
</evidence>
<keyword evidence="10" id="KW-1185">Reference proteome</keyword>
<dbReference type="PROSITE" id="PS00626">
    <property type="entry name" value="RCC1_2"/>
    <property type="match status" value="1"/>
</dbReference>
<dbReference type="OrthoDB" id="10256179at2759"/>
<dbReference type="GO" id="GO:0004672">
    <property type="term" value="F:protein kinase activity"/>
    <property type="evidence" value="ECO:0007669"/>
    <property type="project" value="InterPro"/>
</dbReference>
<dbReference type="GO" id="GO:0005524">
    <property type="term" value="F:ATP binding"/>
    <property type="evidence" value="ECO:0007669"/>
    <property type="project" value="UniProtKB-UniRule"/>
</dbReference>
<dbReference type="AlphaFoldDB" id="A0A7R9KZN6"/>
<keyword evidence="2 7" id="KW-0547">Nucleotide-binding</keyword>
<dbReference type="EMBL" id="CAJPIZ010011005">
    <property type="protein sequence ID" value="CAG2112885.1"/>
    <property type="molecule type" value="Genomic_DNA"/>
</dbReference>
<evidence type="ECO:0000313" key="10">
    <source>
        <dbReference type="Proteomes" id="UP000759131"/>
    </source>
</evidence>
<gene>
    <name evidence="9" type="ORF">OSB1V03_LOCUS12858</name>
</gene>
<dbReference type="SUPFAM" id="SSF56112">
    <property type="entry name" value="Protein kinase-like (PK-like)"/>
    <property type="match status" value="1"/>
</dbReference>
<dbReference type="GO" id="GO:0005737">
    <property type="term" value="C:cytoplasm"/>
    <property type="evidence" value="ECO:0007669"/>
    <property type="project" value="TreeGrafter"/>
</dbReference>
<dbReference type="SUPFAM" id="SSF50985">
    <property type="entry name" value="RCC1/BLIP-II"/>
    <property type="match status" value="1"/>
</dbReference>
<dbReference type="PROSITE" id="PS00108">
    <property type="entry name" value="PROTEIN_KINASE_ST"/>
    <property type="match status" value="1"/>
</dbReference>
<dbReference type="Pfam" id="PF00415">
    <property type="entry name" value="RCC1"/>
    <property type="match status" value="4"/>
</dbReference>
<dbReference type="PANTHER" id="PTHR11042">
    <property type="entry name" value="EUKARYOTIC TRANSLATION INITIATION FACTOR 2-ALPHA KINASE EIF2-ALPHA KINASE -RELATED"/>
    <property type="match status" value="1"/>
</dbReference>
<dbReference type="PROSITE" id="PS50011">
    <property type="entry name" value="PROTEIN_KINASE_DOM"/>
    <property type="match status" value="1"/>
</dbReference>
<keyword evidence="4 7" id="KW-0067">ATP-binding</keyword>